<evidence type="ECO:0000256" key="8">
    <source>
        <dbReference type="ARBA" id="ARBA00041975"/>
    </source>
</evidence>
<dbReference type="Pfam" id="PF00849">
    <property type="entry name" value="PseudoU_synth_2"/>
    <property type="match status" value="1"/>
</dbReference>
<dbReference type="InterPro" id="IPR006145">
    <property type="entry name" value="PsdUridine_synth_RsuA/RluA"/>
</dbReference>
<keyword evidence="13" id="KW-1185">Reference proteome</keyword>
<feature type="compositionally biased region" description="Basic and acidic residues" evidence="10">
    <location>
        <begin position="11"/>
        <end position="42"/>
    </location>
</feature>
<dbReference type="EMBL" id="BAABRT010000006">
    <property type="protein sequence ID" value="GAA5524416.1"/>
    <property type="molecule type" value="Genomic_DNA"/>
</dbReference>
<evidence type="ECO:0000256" key="6">
    <source>
        <dbReference type="ARBA" id="ARBA00040675"/>
    </source>
</evidence>
<dbReference type="Proteomes" id="UP001408594">
    <property type="component" value="Unassembled WGS sequence"/>
</dbReference>
<evidence type="ECO:0000259" key="11">
    <source>
        <dbReference type="Pfam" id="PF00849"/>
    </source>
</evidence>
<feature type="compositionally biased region" description="Polar residues" evidence="10">
    <location>
        <begin position="1"/>
        <end position="10"/>
    </location>
</feature>
<dbReference type="EC" id="5.4.99.26" evidence="5"/>
<feature type="region of interest" description="Disordered" evidence="10">
    <location>
        <begin position="1"/>
        <end position="60"/>
    </location>
</feature>
<keyword evidence="2" id="KW-0413">Isomerase</keyword>
<dbReference type="PROSITE" id="PS01129">
    <property type="entry name" value="PSI_RLU"/>
    <property type="match status" value="1"/>
</dbReference>
<dbReference type="InterPro" id="IPR006224">
    <property type="entry name" value="PsdUridine_synth_RluA-like_CS"/>
</dbReference>
<evidence type="ECO:0000256" key="1">
    <source>
        <dbReference type="ARBA" id="ARBA00022694"/>
    </source>
</evidence>
<evidence type="ECO:0000256" key="7">
    <source>
        <dbReference type="ARBA" id="ARBA00041803"/>
    </source>
</evidence>
<feature type="domain" description="Pseudouridine synthase RsuA/RluA-like" evidence="11">
    <location>
        <begin position="69"/>
        <end position="229"/>
    </location>
</feature>
<evidence type="ECO:0000313" key="13">
    <source>
        <dbReference type="Proteomes" id="UP001408594"/>
    </source>
</evidence>
<evidence type="ECO:0000256" key="4">
    <source>
        <dbReference type="ARBA" id="ARBA00037670"/>
    </source>
</evidence>
<dbReference type="SUPFAM" id="SSF55120">
    <property type="entry name" value="Pseudouridine synthase"/>
    <property type="match status" value="1"/>
</dbReference>
<dbReference type="Gene3D" id="3.30.2350.10">
    <property type="entry name" value="Pseudouridine synthase"/>
    <property type="match status" value="1"/>
</dbReference>
<comment type="caution">
    <text evidence="12">The sequence shown here is derived from an EMBL/GenBank/DDBJ whole genome shotgun (WGS) entry which is preliminary data.</text>
</comment>
<organism evidence="12 13">
    <name type="scientific">Microbulbifer aestuariivivens</name>
    <dbReference type="NCBI Taxonomy" id="1908308"/>
    <lineage>
        <taxon>Bacteria</taxon>
        <taxon>Pseudomonadati</taxon>
        <taxon>Pseudomonadota</taxon>
        <taxon>Gammaproteobacteria</taxon>
        <taxon>Cellvibrionales</taxon>
        <taxon>Microbulbiferaceae</taxon>
        <taxon>Microbulbifer</taxon>
    </lineage>
</organism>
<dbReference type="PANTHER" id="PTHR21600">
    <property type="entry name" value="MITOCHONDRIAL RNA PSEUDOURIDINE SYNTHASE"/>
    <property type="match status" value="1"/>
</dbReference>
<keyword evidence="1" id="KW-0819">tRNA processing</keyword>
<proteinExistence type="predicted"/>
<name>A0ABP9WMI0_9GAMM</name>
<sequence length="297" mass="34016">MTQAGKTASGNREESLAEIREMSGQDHREESGEESGKESREESGEESGEESREETPEQLPTVIYEDADLVAAYKPEGWLVHRTNIDRHESRFLLQYLRDATGTYLYPIHRLDKPTSGIILFAKRSEVAAKAQALLESESSVKKYIAVCRGYCPPEGVIDYALPPVNDFKHQRKRAKTDQPRQEAITLFRRLATIELPYTVDRYPSSRYSLVEIQLKTGRRHQIRRHFKHISHPLIGCPKYGKSTHNRFFAEHLGCQRLLLHAIELQLPHPVTANTLTLREVPRGDFATLLQNFGWEP</sequence>
<accession>A0ABP9WMI0</accession>
<dbReference type="InterPro" id="IPR050188">
    <property type="entry name" value="RluA_PseudoU_synthase"/>
</dbReference>
<evidence type="ECO:0000256" key="2">
    <source>
        <dbReference type="ARBA" id="ARBA00023235"/>
    </source>
</evidence>
<comment type="function">
    <text evidence="4">Responsible for synthesis of pseudouridine from uracil-65 in transfer RNAs.</text>
</comment>
<dbReference type="InterPro" id="IPR020103">
    <property type="entry name" value="PsdUridine_synth_cat_dom_sf"/>
</dbReference>
<evidence type="ECO:0000313" key="12">
    <source>
        <dbReference type="EMBL" id="GAA5524416.1"/>
    </source>
</evidence>
<protein>
    <recommendedName>
        <fullName evidence="6">tRNA pseudouridine synthase C</fullName>
        <ecNumber evidence="5">5.4.99.26</ecNumber>
    </recommendedName>
    <alternativeName>
        <fullName evidence="8">tRNA pseudouridine(65) synthase</fullName>
    </alternativeName>
    <alternativeName>
        <fullName evidence="9">tRNA pseudouridylate synthase C</fullName>
    </alternativeName>
    <alternativeName>
        <fullName evidence="7">tRNA-uridine isomerase C</fullName>
    </alternativeName>
</protein>
<gene>
    <name evidence="12" type="ORF">Maes01_00973</name>
</gene>
<evidence type="ECO:0000256" key="9">
    <source>
        <dbReference type="ARBA" id="ARBA00043049"/>
    </source>
</evidence>
<evidence type="ECO:0000256" key="3">
    <source>
        <dbReference type="ARBA" id="ARBA00036607"/>
    </source>
</evidence>
<evidence type="ECO:0000256" key="10">
    <source>
        <dbReference type="SAM" id="MobiDB-lite"/>
    </source>
</evidence>
<comment type="catalytic activity">
    <reaction evidence="3">
        <text>uridine(65) in tRNA = pseudouridine(65) in tRNA</text>
        <dbReference type="Rhea" id="RHEA:42536"/>
        <dbReference type="Rhea" id="RHEA-COMP:10103"/>
        <dbReference type="Rhea" id="RHEA-COMP:10104"/>
        <dbReference type="ChEBI" id="CHEBI:65314"/>
        <dbReference type="ChEBI" id="CHEBI:65315"/>
        <dbReference type="EC" id="5.4.99.26"/>
    </reaction>
</comment>
<reference evidence="12 13" key="1">
    <citation type="submission" date="2024-02" db="EMBL/GenBank/DDBJ databases">
        <title>Microbulbifer aestuariivivens NBRC 112533.</title>
        <authorList>
            <person name="Ichikawa N."/>
            <person name="Katano-Makiyama Y."/>
            <person name="Hidaka K."/>
        </authorList>
    </citation>
    <scope>NUCLEOTIDE SEQUENCE [LARGE SCALE GENOMIC DNA]</scope>
    <source>
        <strain evidence="12 13">NBRC 112533</strain>
    </source>
</reference>
<evidence type="ECO:0000256" key="5">
    <source>
        <dbReference type="ARBA" id="ARBA00038943"/>
    </source>
</evidence>
<dbReference type="PANTHER" id="PTHR21600:SF56">
    <property type="entry name" value="TRNA PSEUDOURIDINE SYNTHASE C"/>
    <property type="match status" value="1"/>
</dbReference>